<dbReference type="InParanoid" id="A0A168RGY2"/>
<organism evidence="2">
    <name type="scientific">Absidia glauca</name>
    <name type="common">Pin mould</name>
    <dbReference type="NCBI Taxonomy" id="4829"/>
    <lineage>
        <taxon>Eukaryota</taxon>
        <taxon>Fungi</taxon>
        <taxon>Fungi incertae sedis</taxon>
        <taxon>Mucoromycota</taxon>
        <taxon>Mucoromycotina</taxon>
        <taxon>Mucoromycetes</taxon>
        <taxon>Mucorales</taxon>
        <taxon>Cunninghamellaceae</taxon>
        <taxon>Absidia</taxon>
    </lineage>
</organism>
<feature type="transmembrane region" description="Helical" evidence="1">
    <location>
        <begin position="49"/>
        <end position="67"/>
    </location>
</feature>
<dbReference type="STRING" id="4829.A0A168RGY2"/>
<accession>A0A168RGY2</accession>
<dbReference type="Proteomes" id="UP000078561">
    <property type="component" value="Unassembled WGS sequence"/>
</dbReference>
<evidence type="ECO:0008006" key="4">
    <source>
        <dbReference type="Google" id="ProtNLM"/>
    </source>
</evidence>
<evidence type="ECO:0000256" key="1">
    <source>
        <dbReference type="SAM" id="Phobius"/>
    </source>
</evidence>
<gene>
    <name evidence="2" type="primary">ABSGL_12560.1 scaffold 12955</name>
</gene>
<dbReference type="OrthoDB" id="247245at2759"/>
<dbReference type="Gene3D" id="3.40.50.300">
    <property type="entry name" value="P-loop containing nucleotide triphosphate hydrolases"/>
    <property type="match status" value="1"/>
</dbReference>
<dbReference type="EMBL" id="LT554635">
    <property type="protein sequence ID" value="SAM06889.1"/>
    <property type="molecule type" value="Genomic_DNA"/>
</dbReference>
<evidence type="ECO:0000313" key="3">
    <source>
        <dbReference type="Proteomes" id="UP000078561"/>
    </source>
</evidence>
<keyword evidence="1" id="KW-0472">Membrane</keyword>
<reference evidence="2" key="1">
    <citation type="submission" date="2016-04" db="EMBL/GenBank/DDBJ databases">
        <authorList>
            <person name="Evans L.H."/>
            <person name="Alamgir A."/>
            <person name="Owens N."/>
            <person name="Weber N.D."/>
            <person name="Virtaneva K."/>
            <person name="Barbian K."/>
            <person name="Babar A."/>
            <person name="Rosenke K."/>
        </authorList>
    </citation>
    <scope>NUCLEOTIDE SEQUENCE [LARGE SCALE GENOMIC DNA]</scope>
    <source>
        <strain evidence="2">CBS 101.48</strain>
    </source>
</reference>
<dbReference type="InterPro" id="IPR027417">
    <property type="entry name" value="P-loop_NTPase"/>
</dbReference>
<evidence type="ECO:0000313" key="2">
    <source>
        <dbReference type="EMBL" id="SAM06889.1"/>
    </source>
</evidence>
<dbReference type="AlphaFoldDB" id="A0A168RGY2"/>
<sequence length="74" mass="8126">MRAQNPLSEKVDLADIVLDNSSDLSQLTIQVKNLVKRITPSPTTWLLEYLAPPVLVAAAIFAAVRYFNGAITRS</sequence>
<name>A0A168RGY2_ABSGL</name>
<keyword evidence="1" id="KW-0812">Transmembrane</keyword>
<protein>
    <recommendedName>
        <fullName evidence="4">Dephospho-CoA kinase</fullName>
    </recommendedName>
</protein>
<keyword evidence="1" id="KW-1133">Transmembrane helix</keyword>
<proteinExistence type="predicted"/>
<keyword evidence="3" id="KW-1185">Reference proteome</keyword>